<evidence type="ECO:0000256" key="2">
    <source>
        <dbReference type="SAM" id="Phobius"/>
    </source>
</evidence>
<sequence length="170" mass="19146">MSVQQIELLQKIRKMKEAKSLTYQQIVDACISAGEPISLNTVRKILTAPLEEAVQCRPVNIQAVARAVIGNAYDPDTVPREDLDALHSLLAAREEIDRERQHGIAERSAQIEHLQHTIDEQQAEIKRKSHTIKIMILWAAIVTVLLIGVTACLLIYLIWDIMHPDVGIMQ</sequence>
<evidence type="ECO:0000256" key="1">
    <source>
        <dbReference type="SAM" id="Coils"/>
    </source>
</evidence>
<feature type="coiled-coil region" evidence="1">
    <location>
        <begin position="104"/>
        <end position="131"/>
    </location>
</feature>
<accession>A0A8S5U9H8</accession>
<reference evidence="3" key="1">
    <citation type="journal article" date="2021" name="Proc. Natl. Acad. Sci. U.S.A.">
        <title>A Catalog of Tens of Thousands of Viruses from Human Metagenomes Reveals Hidden Associations with Chronic Diseases.</title>
        <authorList>
            <person name="Tisza M.J."/>
            <person name="Buck C.B."/>
        </authorList>
    </citation>
    <scope>NUCLEOTIDE SEQUENCE</scope>
    <source>
        <strain evidence="3">CtKNZ79</strain>
    </source>
</reference>
<feature type="transmembrane region" description="Helical" evidence="2">
    <location>
        <begin position="136"/>
        <end position="159"/>
    </location>
</feature>
<keyword evidence="2" id="KW-0812">Transmembrane</keyword>
<evidence type="ECO:0000313" key="3">
    <source>
        <dbReference type="EMBL" id="DAF91120.1"/>
    </source>
</evidence>
<keyword evidence="2" id="KW-1133">Transmembrane helix</keyword>
<organism evidence="3">
    <name type="scientific">Siphoviridae sp. ctKNZ79</name>
    <dbReference type="NCBI Taxonomy" id="2825440"/>
    <lineage>
        <taxon>Viruses</taxon>
        <taxon>Duplodnaviria</taxon>
        <taxon>Heunggongvirae</taxon>
        <taxon>Uroviricota</taxon>
        <taxon>Caudoviricetes</taxon>
    </lineage>
</organism>
<keyword evidence="1" id="KW-0175">Coiled coil</keyword>
<protein>
    <submittedName>
        <fullName evidence="3">Vesicle-associated membrane protein 2</fullName>
    </submittedName>
</protein>
<dbReference type="EMBL" id="BK016045">
    <property type="protein sequence ID" value="DAF91120.1"/>
    <property type="molecule type" value="Genomic_DNA"/>
</dbReference>
<name>A0A8S5U9H8_9CAUD</name>
<keyword evidence="2" id="KW-0472">Membrane</keyword>
<proteinExistence type="predicted"/>